<evidence type="ECO:0000313" key="2">
    <source>
        <dbReference type="EMBL" id="OBQ46224.1"/>
    </source>
</evidence>
<proteinExistence type="predicted"/>
<dbReference type="InterPro" id="IPR010093">
    <property type="entry name" value="SinI_DNA-bd"/>
</dbReference>
<dbReference type="Pfam" id="PF12728">
    <property type="entry name" value="HTH_17"/>
    <property type="match status" value="1"/>
</dbReference>
<gene>
    <name evidence="2" type="ORF">SP90_13580</name>
</gene>
<dbReference type="STRING" id="1560234.SP90_13580"/>
<comment type="caution">
    <text evidence="2">The sequence shown here is derived from an EMBL/GenBank/DDBJ whole genome shotgun (WGS) entry which is preliminary data.</text>
</comment>
<dbReference type="OrthoDB" id="7872598at2"/>
<organism evidence="2 3">
    <name type="scientific">Halodesulfovibrio spirochaetisodalis</name>
    <dbReference type="NCBI Taxonomy" id="1560234"/>
    <lineage>
        <taxon>Bacteria</taxon>
        <taxon>Pseudomonadati</taxon>
        <taxon>Thermodesulfobacteriota</taxon>
        <taxon>Desulfovibrionia</taxon>
        <taxon>Desulfovibrionales</taxon>
        <taxon>Desulfovibrionaceae</taxon>
        <taxon>Halodesulfovibrio</taxon>
    </lineage>
</organism>
<dbReference type="GO" id="GO:0003677">
    <property type="term" value="F:DNA binding"/>
    <property type="evidence" value="ECO:0007669"/>
    <property type="project" value="InterPro"/>
</dbReference>
<dbReference type="RefSeq" id="WP_066857344.1">
    <property type="nucleotide sequence ID" value="NZ_JXMS01000028.1"/>
</dbReference>
<reference evidence="2 3" key="1">
    <citation type="submission" date="2015-01" db="EMBL/GenBank/DDBJ databases">
        <title>Desulfovibrio sp. JC271 draft genome sequence.</title>
        <authorList>
            <person name="Shivani Y."/>
            <person name="Subhash Y."/>
            <person name="Sasikala C."/>
            <person name="Ramana C.V."/>
        </authorList>
    </citation>
    <scope>NUCLEOTIDE SEQUENCE [LARGE SCALE GENOMIC DNA]</scope>
    <source>
        <strain evidence="2 3">JC271</strain>
    </source>
</reference>
<protein>
    <recommendedName>
        <fullName evidence="1">Helix-turn-helix domain-containing protein</fullName>
    </recommendedName>
</protein>
<dbReference type="InterPro" id="IPR041657">
    <property type="entry name" value="HTH_17"/>
</dbReference>
<evidence type="ECO:0000313" key="3">
    <source>
        <dbReference type="Proteomes" id="UP000091979"/>
    </source>
</evidence>
<feature type="domain" description="Helix-turn-helix" evidence="1">
    <location>
        <begin position="7"/>
        <end position="59"/>
    </location>
</feature>
<dbReference type="AlphaFoldDB" id="A0A1B7XA19"/>
<dbReference type="NCBIfam" id="TIGR01764">
    <property type="entry name" value="excise"/>
    <property type="match status" value="1"/>
</dbReference>
<dbReference type="EMBL" id="JXMS01000028">
    <property type="protein sequence ID" value="OBQ46224.1"/>
    <property type="molecule type" value="Genomic_DNA"/>
</dbReference>
<keyword evidence="3" id="KW-1185">Reference proteome</keyword>
<accession>A0A1B7XA19</accession>
<evidence type="ECO:0000259" key="1">
    <source>
        <dbReference type="Pfam" id="PF12728"/>
    </source>
</evidence>
<dbReference type="PATRIC" id="fig|1560234.3.peg.1830"/>
<dbReference type="Proteomes" id="UP000091979">
    <property type="component" value="Unassembled WGS sequence"/>
</dbReference>
<name>A0A1B7XA19_9BACT</name>
<sequence>MSVSVTLTVKDVSAALGVRVEVVRKLIRKGELRASNIGSAAKPMYRIRQAALEKFLDEREVLGTEG</sequence>